<evidence type="ECO:0000256" key="1">
    <source>
        <dbReference type="SAM" id="Phobius"/>
    </source>
</evidence>
<feature type="transmembrane region" description="Helical" evidence="1">
    <location>
        <begin position="402"/>
        <end position="429"/>
    </location>
</feature>
<feature type="transmembrane region" description="Helical" evidence="1">
    <location>
        <begin position="326"/>
        <end position="345"/>
    </location>
</feature>
<feature type="transmembrane region" description="Helical" evidence="1">
    <location>
        <begin position="303"/>
        <end position="320"/>
    </location>
</feature>
<keyword evidence="1" id="KW-0472">Membrane</keyword>
<feature type="transmembrane region" description="Helical" evidence="1">
    <location>
        <begin position="246"/>
        <end position="265"/>
    </location>
</feature>
<protein>
    <submittedName>
        <fullName evidence="2">Uncharacterized protein</fullName>
    </submittedName>
</protein>
<keyword evidence="1" id="KW-1133">Transmembrane helix</keyword>
<feature type="transmembrane region" description="Helical" evidence="1">
    <location>
        <begin position="555"/>
        <end position="576"/>
    </location>
</feature>
<feature type="transmembrane region" description="Helical" evidence="1">
    <location>
        <begin position="128"/>
        <end position="148"/>
    </location>
</feature>
<feature type="transmembrane region" description="Helical" evidence="1">
    <location>
        <begin position="466"/>
        <end position="487"/>
    </location>
</feature>
<feature type="transmembrane region" description="Helical" evidence="1">
    <location>
        <begin position="496"/>
        <end position="515"/>
    </location>
</feature>
<feature type="transmembrane region" description="Helical" evidence="1">
    <location>
        <begin position="73"/>
        <end position="92"/>
    </location>
</feature>
<dbReference type="RefSeq" id="WP_179647770.1">
    <property type="nucleotide sequence ID" value="NZ_JACBZM010000001.1"/>
</dbReference>
<dbReference type="AlphaFoldDB" id="A0A7Y9ZEQ3"/>
<dbReference type="Proteomes" id="UP000562045">
    <property type="component" value="Unassembled WGS sequence"/>
</dbReference>
<feature type="transmembrane region" description="Helical" evidence="1">
    <location>
        <begin position="441"/>
        <end position="460"/>
    </location>
</feature>
<organism evidence="2 3">
    <name type="scientific">Nocardioides aromaticivorans</name>
    <dbReference type="NCBI Taxonomy" id="200618"/>
    <lineage>
        <taxon>Bacteria</taxon>
        <taxon>Bacillati</taxon>
        <taxon>Actinomycetota</taxon>
        <taxon>Actinomycetes</taxon>
        <taxon>Propionibacteriales</taxon>
        <taxon>Nocardioidaceae</taxon>
        <taxon>Nocardioides</taxon>
    </lineage>
</organism>
<proteinExistence type="predicted"/>
<sequence length="738" mass="76826">MTTPRTGLAREVAVLAPPVLALLALLQIATGPDTGHLALARAGLVVAVGHLLPGAVVWRLVRPERGWLVEDVVMGLGIGLALAVPGHVLAVVVGVPALGIALPLLVGASVLAVPASRARVLSRRCEPLPWLWGAATSASALLPALGAWDAWAQRLDVRGWTVQYVDLPYHSALAHAVSERFPPHYPQVAAERLTYHWFAHAWTAQVSAVSDTGVDQLLWRFNPALLAVVVPLATAVVAVRITGRAWAGPAAAAVAFLLLDVRPWGVSGLSNPLASPMSPTQQFGLLVLLTLLAVLVLRWRGEVGARASLPVLLLLLVVTGGSKGSMLPVLVAGAVAAAGVLLLVRRRDALRVVGADALLAGVTLLVLNRLMFGGGDGGVSLDLGADYVAARSQGLLGREVELASALGVLVLVLATLPLVLALLGGLALAVDRGTRTDPVTWLLLGGGVAGVGAVVALTHPGGSQGYFYKAAEPLLALAGVWGTVVLWERAGARPRLVLAGVVTGPVALQATLLAFDHGRAPGAGGALLSVAVLLALVAAGAYAASRASGAGRAGFVATAALALLAAGVVPTAHAVVEWERPTAIASDRPIPTGINGTDIRVLRWLHDHSERGDLVATNKHCLGRVADPCDRRRFFIGAYSGRGVVIEGWTYNRRVAPLYPDYGTAQFRDDQFWDQDLLALNDGFLTAPGAEGAAALWDLGVRWLVVWRDAPHAADLAPYAEKVRSGRTLDVYRLTPAG</sequence>
<evidence type="ECO:0000313" key="2">
    <source>
        <dbReference type="EMBL" id="NYI43641.1"/>
    </source>
</evidence>
<comment type="caution">
    <text evidence="2">The sequence shown here is derived from an EMBL/GenBank/DDBJ whole genome shotgun (WGS) entry which is preliminary data.</text>
</comment>
<gene>
    <name evidence="2" type="ORF">BJ993_000721</name>
</gene>
<feature type="transmembrane region" description="Helical" evidence="1">
    <location>
        <begin position="277"/>
        <end position="296"/>
    </location>
</feature>
<accession>A0A7Y9ZEQ3</accession>
<feature type="transmembrane region" description="Helical" evidence="1">
    <location>
        <begin position="98"/>
        <end position="116"/>
    </location>
</feature>
<feature type="transmembrane region" description="Helical" evidence="1">
    <location>
        <begin position="12"/>
        <end position="30"/>
    </location>
</feature>
<feature type="transmembrane region" description="Helical" evidence="1">
    <location>
        <begin position="352"/>
        <end position="372"/>
    </location>
</feature>
<reference evidence="2 3" key="1">
    <citation type="submission" date="2020-07" db="EMBL/GenBank/DDBJ databases">
        <title>Sequencing the genomes of 1000 actinobacteria strains.</title>
        <authorList>
            <person name="Klenk H.-P."/>
        </authorList>
    </citation>
    <scope>NUCLEOTIDE SEQUENCE [LARGE SCALE GENOMIC DNA]</scope>
    <source>
        <strain evidence="2 3">DSM 15131</strain>
    </source>
</reference>
<feature type="transmembrane region" description="Helical" evidence="1">
    <location>
        <begin position="217"/>
        <end position="239"/>
    </location>
</feature>
<dbReference type="EMBL" id="JACBZM010000001">
    <property type="protein sequence ID" value="NYI43641.1"/>
    <property type="molecule type" value="Genomic_DNA"/>
</dbReference>
<evidence type="ECO:0000313" key="3">
    <source>
        <dbReference type="Proteomes" id="UP000562045"/>
    </source>
</evidence>
<feature type="transmembrane region" description="Helical" evidence="1">
    <location>
        <begin position="42"/>
        <end position="61"/>
    </location>
</feature>
<feature type="transmembrane region" description="Helical" evidence="1">
    <location>
        <begin position="521"/>
        <end position="543"/>
    </location>
</feature>
<keyword evidence="1" id="KW-0812">Transmembrane</keyword>
<name>A0A7Y9ZEQ3_9ACTN</name>